<dbReference type="PANTHER" id="PTHR48111:SF21">
    <property type="entry name" value="DNA-BINDING DUAL MASTER TRANSCRIPTIONAL REGULATOR RPAA"/>
    <property type="match status" value="1"/>
</dbReference>
<evidence type="ECO:0000259" key="9">
    <source>
        <dbReference type="PROSITE" id="PS51755"/>
    </source>
</evidence>
<organism evidence="10 11">
    <name type="scientific">Candidatus Marinarcus aquaticus</name>
    <dbReference type="NCBI Taxonomy" id="2044504"/>
    <lineage>
        <taxon>Bacteria</taxon>
        <taxon>Pseudomonadati</taxon>
        <taxon>Campylobacterota</taxon>
        <taxon>Epsilonproteobacteria</taxon>
        <taxon>Campylobacterales</taxon>
        <taxon>Arcobacteraceae</taxon>
        <taxon>Candidatus Marinarcus</taxon>
    </lineage>
</organism>
<dbReference type="Proteomes" id="UP000290657">
    <property type="component" value="Unassembled WGS sequence"/>
</dbReference>
<evidence type="ECO:0000256" key="2">
    <source>
        <dbReference type="ARBA" id="ARBA00023012"/>
    </source>
</evidence>
<dbReference type="Gene3D" id="3.40.50.2300">
    <property type="match status" value="1"/>
</dbReference>
<dbReference type="InterPro" id="IPR036388">
    <property type="entry name" value="WH-like_DNA-bd_sf"/>
</dbReference>
<dbReference type="PROSITE" id="PS51755">
    <property type="entry name" value="OMPR_PHOB"/>
    <property type="match status" value="1"/>
</dbReference>
<dbReference type="OrthoDB" id="8912111at2"/>
<reference evidence="10 11" key="1">
    <citation type="submission" date="2017-10" db="EMBL/GenBank/DDBJ databases">
        <title>Genomics of the genus Arcobacter.</title>
        <authorList>
            <person name="Perez-Cataluna A."/>
            <person name="Figueras M.J."/>
        </authorList>
    </citation>
    <scope>NUCLEOTIDE SEQUENCE [LARGE SCALE GENOMIC DNA]</scope>
    <source>
        <strain evidence="10 11">CECT 8987</strain>
    </source>
</reference>
<dbReference type="PROSITE" id="PS50110">
    <property type="entry name" value="RESPONSE_REGULATORY"/>
    <property type="match status" value="1"/>
</dbReference>
<dbReference type="Gene3D" id="1.10.10.10">
    <property type="entry name" value="Winged helix-like DNA-binding domain superfamily/Winged helix DNA-binding domain"/>
    <property type="match status" value="1"/>
</dbReference>
<dbReference type="Pfam" id="PF00486">
    <property type="entry name" value="Trans_reg_C"/>
    <property type="match status" value="1"/>
</dbReference>
<evidence type="ECO:0000256" key="1">
    <source>
        <dbReference type="ARBA" id="ARBA00022553"/>
    </source>
</evidence>
<keyword evidence="11" id="KW-1185">Reference proteome</keyword>
<keyword evidence="4 7" id="KW-0238">DNA-binding</keyword>
<accession>A0A4Q0XQP5</accession>
<evidence type="ECO:0000256" key="7">
    <source>
        <dbReference type="PROSITE-ProRule" id="PRU01091"/>
    </source>
</evidence>
<feature type="DNA-binding region" description="OmpR/PhoB-type" evidence="7">
    <location>
        <begin position="124"/>
        <end position="218"/>
    </location>
</feature>
<dbReference type="InterPro" id="IPR016032">
    <property type="entry name" value="Sig_transdc_resp-reg_C-effctor"/>
</dbReference>
<dbReference type="GO" id="GO:0000156">
    <property type="term" value="F:phosphorelay response regulator activity"/>
    <property type="evidence" value="ECO:0007669"/>
    <property type="project" value="TreeGrafter"/>
</dbReference>
<name>A0A4Q0XQP5_9BACT</name>
<evidence type="ECO:0000313" key="11">
    <source>
        <dbReference type="Proteomes" id="UP000290657"/>
    </source>
</evidence>
<dbReference type="Pfam" id="PF00072">
    <property type="entry name" value="Response_reg"/>
    <property type="match status" value="1"/>
</dbReference>
<dbReference type="AlphaFoldDB" id="A0A4Q0XQP5"/>
<dbReference type="PANTHER" id="PTHR48111">
    <property type="entry name" value="REGULATOR OF RPOS"/>
    <property type="match status" value="1"/>
</dbReference>
<dbReference type="InterPro" id="IPR001867">
    <property type="entry name" value="OmpR/PhoB-type_DNA-bd"/>
</dbReference>
<dbReference type="InterPro" id="IPR001789">
    <property type="entry name" value="Sig_transdc_resp-reg_receiver"/>
</dbReference>
<protein>
    <submittedName>
        <fullName evidence="10">DNA-binding response regulator</fullName>
    </submittedName>
</protein>
<keyword evidence="3" id="KW-0805">Transcription regulation</keyword>
<dbReference type="RefSeq" id="WP_128995865.1">
    <property type="nucleotide sequence ID" value="NZ_PDKN01000003.1"/>
</dbReference>
<evidence type="ECO:0000256" key="3">
    <source>
        <dbReference type="ARBA" id="ARBA00023015"/>
    </source>
</evidence>
<evidence type="ECO:0000313" key="10">
    <source>
        <dbReference type="EMBL" id="RXJ58002.1"/>
    </source>
</evidence>
<keyword evidence="1 6" id="KW-0597">Phosphoprotein</keyword>
<feature type="domain" description="Response regulatory" evidence="8">
    <location>
        <begin position="2"/>
        <end position="116"/>
    </location>
</feature>
<dbReference type="SUPFAM" id="SSF52172">
    <property type="entry name" value="CheY-like"/>
    <property type="match status" value="1"/>
</dbReference>
<dbReference type="SMART" id="SM00448">
    <property type="entry name" value="REC"/>
    <property type="match status" value="1"/>
</dbReference>
<dbReference type="InterPro" id="IPR011006">
    <property type="entry name" value="CheY-like_superfamily"/>
</dbReference>
<dbReference type="InterPro" id="IPR039420">
    <property type="entry name" value="WalR-like"/>
</dbReference>
<evidence type="ECO:0000259" key="8">
    <source>
        <dbReference type="PROSITE" id="PS50110"/>
    </source>
</evidence>
<dbReference type="SUPFAM" id="SSF46894">
    <property type="entry name" value="C-terminal effector domain of the bipartite response regulators"/>
    <property type="match status" value="1"/>
</dbReference>
<dbReference type="GO" id="GO:0005829">
    <property type="term" value="C:cytosol"/>
    <property type="evidence" value="ECO:0007669"/>
    <property type="project" value="TreeGrafter"/>
</dbReference>
<evidence type="ECO:0000256" key="5">
    <source>
        <dbReference type="ARBA" id="ARBA00023163"/>
    </source>
</evidence>
<proteinExistence type="predicted"/>
<comment type="caution">
    <text evidence="10">The sequence shown here is derived from an EMBL/GenBank/DDBJ whole genome shotgun (WGS) entry which is preliminary data.</text>
</comment>
<dbReference type="CDD" id="cd00383">
    <property type="entry name" value="trans_reg_C"/>
    <property type="match status" value="1"/>
</dbReference>
<gene>
    <name evidence="10" type="ORF">CRV04_05715</name>
</gene>
<evidence type="ECO:0000256" key="6">
    <source>
        <dbReference type="PROSITE-ProRule" id="PRU00169"/>
    </source>
</evidence>
<feature type="modified residue" description="4-aspartylphosphate" evidence="6">
    <location>
        <position position="51"/>
    </location>
</feature>
<sequence length="218" mass="25446">MKILLLEDDAILSDLTFAHLNEQGFITTLAEDGEEALAYIENEKFDLFIFDINVPKLSGLKLLKQVREYAITTPIIMITAYQDTEHLKKGFDFGCDDYIKKPFDLEELTQRIKNLAKRFNIEDRNVLQLKGGFYLDMNKHLIGSSRVTYEISYKESQILKYLFLQKGRVVGFDELVQNIWYFDDIPSETTIRVYIKNIRKILGKDSIRTIRGVGYCYE</sequence>
<dbReference type="GO" id="GO:0000976">
    <property type="term" value="F:transcription cis-regulatory region binding"/>
    <property type="evidence" value="ECO:0007669"/>
    <property type="project" value="TreeGrafter"/>
</dbReference>
<keyword evidence="5" id="KW-0804">Transcription</keyword>
<dbReference type="SMART" id="SM00862">
    <property type="entry name" value="Trans_reg_C"/>
    <property type="match status" value="1"/>
</dbReference>
<dbReference type="GO" id="GO:0032993">
    <property type="term" value="C:protein-DNA complex"/>
    <property type="evidence" value="ECO:0007669"/>
    <property type="project" value="TreeGrafter"/>
</dbReference>
<dbReference type="EMBL" id="PDKN01000003">
    <property type="protein sequence ID" value="RXJ58002.1"/>
    <property type="molecule type" value="Genomic_DNA"/>
</dbReference>
<feature type="domain" description="OmpR/PhoB-type" evidence="9">
    <location>
        <begin position="124"/>
        <end position="218"/>
    </location>
</feature>
<keyword evidence="2" id="KW-0902">Two-component regulatory system</keyword>
<dbReference type="GO" id="GO:0006355">
    <property type="term" value="P:regulation of DNA-templated transcription"/>
    <property type="evidence" value="ECO:0007669"/>
    <property type="project" value="InterPro"/>
</dbReference>
<evidence type="ECO:0000256" key="4">
    <source>
        <dbReference type="ARBA" id="ARBA00023125"/>
    </source>
</evidence>